<dbReference type="EMBL" id="JAIWYP010000001">
    <property type="protein sequence ID" value="KAH3887814.1"/>
    <property type="molecule type" value="Genomic_DNA"/>
</dbReference>
<dbReference type="Proteomes" id="UP000828390">
    <property type="component" value="Unassembled WGS sequence"/>
</dbReference>
<sequence>MLEKWLSKPSKSLKSWSLRGASPPGPASRALPCTHQGPPANISINGPQTEILDPPLY</sequence>
<name>A0A9D4N5V7_DREPO</name>
<evidence type="ECO:0000313" key="2">
    <source>
        <dbReference type="EMBL" id="KAH3887814.1"/>
    </source>
</evidence>
<feature type="compositionally biased region" description="Low complexity" evidence="1">
    <location>
        <begin position="7"/>
        <end position="18"/>
    </location>
</feature>
<proteinExistence type="predicted"/>
<protein>
    <submittedName>
        <fullName evidence="2">Uncharacterized protein</fullName>
    </submittedName>
</protein>
<accession>A0A9D4N5V7</accession>
<reference evidence="2" key="2">
    <citation type="submission" date="2020-11" db="EMBL/GenBank/DDBJ databases">
        <authorList>
            <person name="McCartney M.A."/>
            <person name="Auch B."/>
            <person name="Kono T."/>
            <person name="Mallez S."/>
            <person name="Becker A."/>
            <person name="Gohl D.M."/>
            <person name="Silverstein K.A.T."/>
            <person name="Koren S."/>
            <person name="Bechman K.B."/>
            <person name="Herman A."/>
            <person name="Abrahante J.E."/>
            <person name="Garbe J."/>
        </authorList>
    </citation>
    <scope>NUCLEOTIDE SEQUENCE</scope>
    <source>
        <strain evidence="2">Duluth1</strain>
        <tissue evidence="2">Whole animal</tissue>
    </source>
</reference>
<reference evidence="2" key="1">
    <citation type="journal article" date="2019" name="bioRxiv">
        <title>The Genome of the Zebra Mussel, Dreissena polymorpha: A Resource for Invasive Species Research.</title>
        <authorList>
            <person name="McCartney M.A."/>
            <person name="Auch B."/>
            <person name="Kono T."/>
            <person name="Mallez S."/>
            <person name="Zhang Y."/>
            <person name="Obille A."/>
            <person name="Becker A."/>
            <person name="Abrahante J.E."/>
            <person name="Garbe J."/>
            <person name="Badalamenti J.P."/>
            <person name="Herman A."/>
            <person name="Mangelson H."/>
            <person name="Liachko I."/>
            <person name="Sullivan S."/>
            <person name="Sone E.D."/>
            <person name="Koren S."/>
            <person name="Silverstein K.A.T."/>
            <person name="Beckman K.B."/>
            <person name="Gohl D.M."/>
        </authorList>
    </citation>
    <scope>NUCLEOTIDE SEQUENCE</scope>
    <source>
        <strain evidence="2">Duluth1</strain>
        <tissue evidence="2">Whole animal</tissue>
    </source>
</reference>
<comment type="caution">
    <text evidence="2">The sequence shown here is derived from an EMBL/GenBank/DDBJ whole genome shotgun (WGS) entry which is preliminary data.</text>
</comment>
<feature type="region of interest" description="Disordered" evidence="1">
    <location>
        <begin position="1"/>
        <end position="57"/>
    </location>
</feature>
<evidence type="ECO:0000256" key="1">
    <source>
        <dbReference type="SAM" id="MobiDB-lite"/>
    </source>
</evidence>
<gene>
    <name evidence="2" type="ORF">DPMN_011836</name>
</gene>
<organism evidence="2 3">
    <name type="scientific">Dreissena polymorpha</name>
    <name type="common">Zebra mussel</name>
    <name type="synonym">Mytilus polymorpha</name>
    <dbReference type="NCBI Taxonomy" id="45954"/>
    <lineage>
        <taxon>Eukaryota</taxon>
        <taxon>Metazoa</taxon>
        <taxon>Spiralia</taxon>
        <taxon>Lophotrochozoa</taxon>
        <taxon>Mollusca</taxon>
        <taxon>Bivalvia</taxon>
        <taxon>Autobranchia</taxon>
        <taxon>Heteroconchia</taxon>
        <taxon>Euheterodonta</taxon>
        <taxon>Imparidentia</taxon>
        <taxon>Neoheterodontei</taxon>
        <taxon>Myida</taxon>
        <taxon>Dreissenoidea</taxon>
        <taxon>Dreissenidae</taxon>
        <taxon>Dreissena</taxon>
    </lineage>
</organism>
<dbReference type="AlphaFoldDB" id="A0A9D4N5V7"/>
<evidence type="ECO:0000313" key="3">
    <source>
        <dbReference type="Proteomes" id="UP000828390"/>
    </source>
</evidence>
<keyword evidence="3" id="KW-1185">Reference proteome</keyword>